<dbReference type="InParanoid" id="A0A165AER9"/>
<dbReference type="Proteomes" id="UP000076632">
    <property type="component" value="Unassembled WGS sequence"/>
</dbReference>
<dbReference type="GO" id="GO:0046394">
    <property type="term" value="P:carboxylic acid biosynthetic process"/>
    <property type="evidence" value="ECO:0007669"/>
    <property type="project" value="UniProtKB-ARBA"/>
</dbReference>
<dbReference type="GeneID" id="28899595"/>
<name>A0A165AER9_XYLHT</name>
<dbReference type="EMBL" id="KV407463">
    <property type="protein sequence ID" value="KZF20357.1"/>
    <property type="molecule type" value="Genomic_DNA"/>
</dbReference>
<dbReference type="OMA" id="CPRQLAN"/>
<accession>A0A165AER9</accession>
<dbReference type="PANTHER" id="PTHR31131:SF6">
    <property type="entry name" value="CASTOR ACT DOMAIN-CONTAINING PROTEIN"/>
    <property type="match status" value="1"/>
</dbReference>
<keyword evidence="4" id="KW-1185">Reference proteome</keyword>
<evidence type="ECO:0000256" key="1">
    <source>
        <dbReference type="SAM" id="MobiDB-lite"/>
    </source>
</evidence>
<dbReference type="PANTHER" id="PTHR31131">
    <property type="entry name" value="CHROMOSOME 1, WHOLE GENOME SHOTGUN SEQUENCE"/>
    <property type="match status" value="1"/>
</dbReference>
<feature type="domain" description="CASTOR ACT" evidence="2">
    <location>
        <begin position="109"/>
        <end position="170"/>
    </location>
</feature>
<feature type="compositionally biased region" description="Pro residues" evidence="1">
    <location>
        <begin position="199"/>
        <end position="208"/>
    </location>
</feature>
<dbReference type="Gene3D" id="3.30.2130.10">
    <property type="entry name" value="VC0802-like"/>
    <property type="match status" value="2"/>
</dbReference>
<dbReference type="GO" id="GO:0006520">
    <property type="term" value="P:amino acid metabolic process"/>
    <property type="evidence" value="ECO:0007669"/>
    <property type="project" value="UniProtKB-ARBA"/>
</dbReference>
<reference evidence="3 4" key="1">
    <citation type="journal article" date="2016" name="Fungal Biol.">
        <title>The genome of Xylona heveae provides a window into fungal endophytism.</title>
        <authorList>
            <person name="Gazis R."/>
            <person name="Kuo A."/>
            <person name="Riley R."/>
            <person name="LaButti K."/>
            <person name="Lipzen A."/>
            <person name="Lin J."/>
            <person name="Amirebrahimi M."/>
            <person name="Hesse C.N."/>
            <person name="Spatafora J.W."/>
            <person name="Henrissat B."/>
            <person name="Hainaut M."/>
            <person name="Grigoriev I.V."/>
            <person name="Hibbett D.S."/>
        </authorList>
    </citation>
    <scope>NUCLEOTIDE SEQUENCE [LARGE SCALE GENOMIC DNA]</scope>
    <source>
        <strain evidence="3 4">TC161</strain>
    </source>
</reference>
<feature type="region of interest" description="Disordered" evidence="1">
    <location>
        <begin position="190"/>
        <end position="210"/>
    </location>
</feature>
<evidence type="ECO:0000313" key="4">
    <source>
        <dbReference type="Proteomes" id="UP000076632"/>
    </source>
</evidence>
<dbReference type="RefSeq" id="XP_018185912.1">
    <property type="nucleotide sequence ID" value="XM_018334458.1"/>
</dbReference>
<evidence type="ECO:0000313" key="3">
    <source>
        <dbReference type="EMBL" id="KZF20357.1"/>
    </source>
</evidence>
<gene>
    <name evidence="3" type="ORF">L228DRAFT_263014</name>
</gene>
<protein>
    <recommendedName>
        <fullName evidence="2">CASTOR ACT domain-containing protein</fullName>
    </recommendedName>
</protein>
<proteinExistence type="predicted"/>
<organism evidence="3 4">
    <name type="scientific">Xylona heveae (strain CBS 132557 / TC161)</name>
    <dbReference type="NCBI Taxonomy" id="1328760"/>
    <lineage>
        <taxon>Eukaryota</taxon>
        <taxon>Fungi</taxon>
        <taxon>Dikarya</taxon>
        <taxon>Ascomycota</taxon>
        <taxon>Pezizomycotina</taxon>
        <taxon>Xylonomycetes</taxon>
        <taxon>Xylonales</taxon>
        <taxon>Xylonaceae</taxon>
        <taxon>Xylona</taxon>
    </lineage>
</organism>
<evidence type="ECO:0000259" key="2">
    <source>
        <dbReference type="Pfam" id="PF13840"/>
    </source>
</evidence>
<dbReference type="OrthoDB" id="58529at2759"/>
<dbReference type="InterPro" id="IPR045865">
    <property type="entry name" value="ACT-like_dom_sf"/>
</dbReference>
<dbReference type="SUPFAM" id="SSF55021">
    <property type="entry name" value="ACT-like"/>
    <property type="match status" value="1"/>
</dbReference>
<dbReference type="InterPro" id="IPR051719">
    <property type="entry name" value="CASTOR_mTORC1"/>
</dbReference>
<dbReference type="InterPro" id="IPR027795">
    <property type="entry name" value="CASTOR_ACT_dom"/>
</dbReference>
<sequence length="390" mass="42335">MEGSLTLINAKIQFLETRLSLIHIPLHLYSNFLQPILQLLLPSENGNGARFSPSGERNSFSWAAQHTFVNISVTPIECSVACSRESAEALFKPVLESLDASSRNQISISTEDYVVFQVDGEGLDAGQRVLELTTPLALAGISIFFITTYFSDYILVPLKSRGHVISALEERGFAFENSVDAFVNQSHHRNISGSGADSPNPPSTPPPANVSELQTRTFALLKRRNVVPEVDRDLRLVQCAGRGDFWSSGVVGGASSSEGRNETQLLLGLMKCLVHRPRFLSLTLTDTDPASLLLEQRLLNEFGSEEVLLGSKEDILVPITLDLRGLPLEATGIVCGVASKLVGNTAHQLEEAIDMSYLSTTRAGTVFVGEEQLARALEALKGPENGFIAD</sequence>
<dbReference type="Pfam" id="PF13840">
    <property type="entry name" value="ACT_7"/>
    <property type="match status" value="1"/>
</dbReference>
<dbReference type="AlphaFoldDB" id="A0A165AER9"/>